<dbReference type="InterPro" id="IPR051462">
    <property type="entry name" value="CBS_domain-containing"/>
</dbReference>
<dbReference type="PATRIC" id="fig|1319815.3.peg.1412"/>
<keyword evidence="5" id="KW-1185">Reference proteome</keyword>
<dbReference type="InterPro" id="IPR046342">
    <property type="entry name" value="CBS_dom_sf"/>
</dbReference>
<dbReference type="HOGENOM" id="CLU_090663_1_0_0"/>
<gene>
    <name evidence="4" type="ORF">HMPREF0202_01467</name>
</gene>
<dbReference type="SMART" id="SM00116">
    <property type="entry name" value="CBS"/>
    <property type="match status" value="2"/>
</dbReference>
<dbReference type="SUPFAM" id="SSF46785">
    <property type="entry name" value="Winged helix' DNA-binding domain"/>
    <property type="match status" value="1"/>
</dbReference>
<dbReference type="RefSeq" id="WP_023051005.1">
    <property type="nucleotide sequence ID" value="NZ_CP173065.2"/>
</dbReference>
<proteinExistence type="predicted"/>
<sequence>MQLTERQREIVEIIKKNGPITGDEIAKMIYITRSALRTDFSILKKMSIIKSKQKVGYTYNEAFVESNNKTLVKHIMGMPITIDESYSVYKTVLLMFEKDIGTIFITKDGNLSGIVSRKDLLRIAIGKRDIEQIPINLIMTRMPNIVFSTEDETIEDCVKKIIEHQIDSVPVVRITEKNGKEIYKVVGRFTKTNVSKLLLDILENKNKEKNE</sequence>
<evidence type="ECO:0000256" key="2">
    <source>
        <dbReference type="PROSITE-ProRule" id="PRU00703"/>
    </source>
</evidence>
<dbReference type="Gene3D" id="1.10.10.10">
    <property type="entry name" value="Winged helix-like DNA-binding domain superfamily/Winged helix DNA-binding domain"/>
    <property type="match status" value="1"/>
</dbReference>
<dbReference type="EMBL" id="AXZF01000054">
    <property type="protein sequence ID" value="ERT68659.1"/>
    <property type="molecule type" value="Genomic_DNA"/>
</dbReference>
<keyword evidence="2" id="KW-0129">CBS domain</keyword>
<reference evidence="4 5" key="1">
    <citation type="submission" date="2013-08" db="EMBL/GenBank/DDBJ databases">
        <authorList>
            <person name="Weinstock G."/>
            <person name="Sodergren E."/>
            <person name="Wylie T."/>
            <person name="Fulton L."/>
            <person name="Fulton R."/>
            <person name="Fronick C."/>
            <person name="O'Laughlin M."/>
            <person name="Godfrey J."/>
            <person name="Miner T."/>
            <person name="Herter B."/>
            <person name="Appelbaum E."/>
            <person name="Cordes M."/>
            <person name="Lek S."/>
            <person name="Wollam A."/>
            <person name="Pepin K.H."/>
            <person name="Palsikar V.B."/>
            <person name="Mitreva M."/>
            <person name="Wilson R.K."/>
        </authorList>
    </citation>
    <scope>NUCLEOTIDE SEQUENCE [LARGE SCALE GENOMIC DNA]</scope>
    <source>
        <strain evidence="4 5">ATCC BAA-474</strain>
    </source>
</reference>
<comment type="caution">
    <text evidence="4">The sequence shown here is derived from an EMBL/GenBank/DDBJ whole genome shotgun (WGS) entry which is preliminary data.</text>
</comment>
<evidence type="ECO:0000313" key="5">
    <source>
        <dbReference type="Proteomes" id="UP000017081"/>
    </source>
</evidence>
<evidence type="ECO:0000256" key="1">
    <source>
        <dbReference type="ARBA" id="ARBA00022737"/>
    </source>
</evidence>
<feature type="domain" description="CBS" evidence="3">
    <location>
        <begin position="139"/>
        <end position="208"/>
    </location>
</feature>
<dbReference type="PROSITE" id="PS51371">
    <property type="entry name" value="CBS"/>
    <property type="match status" value="2"/>
</dbReference>
<feature type="domain" description="CBS" evidence="3">
    <location>
        <begin position="75"/>
        <end position="130"/>
    </location>
</feature>
<evidence type="ECO:0000313" key="4">
    <source>
        <dbReference type="EMBL" id="ERT68659.1"/>
    </source>
</evidence>
<dbReference type="SUPFAM" id="SSF54631">
    <property type="entry name" value="CBS-domain pair"/>
    <property type="match status" value="1"/>
</dbReference>
<organism evidence="4 5">
    <name type="scientific">Cetobacterium somerae ATCC BAA-474</name>
    <dbReference type="NCBI Taxonomy" id="1319815"/>
    <lineage>
        <taxon>Bacteria</taxon>
        <taxon>Fusobacteriati</taxon>
        <taxon>Fusobacteriota</taxon>
        <taxon>Fusobacteriia</taxon>
        <taxon>Fusobacteriales</taxon>
        <taxon>Fusobacteriaceae</taxon>
        <taxon>Cetobacterium</taxon>
    </lineage>
</organism>
<dbReference type="Gene3D" id="3.10.580.10">
    <property type="entry name" value="CBS-domain"/>
    <property type="match status" value="1"/>
</dbReference>
<dbReference type="Proteomes" id="UP000017081">
    <property type="component" value="Unassembled WGS sequence"/>
</dbReference>
<dbReference type="InterPro" id="IPR000644">
    <property type="entry name" value="CBS_dom"/>
</dbReference>
<dbReference type="AlphaFoldDB" id="U7VC15"/>
<dbReference type="PANTHER" id="PTHR48108:SF32">
    <property type="entry name" value="TRANSCRIPTIONAL REPRESSOR CCPN"/>
    <property type="match status" value="1"/>
</dbReference>
<accession>U7VC15</accession>
<dbReference type="CDD" id="cd04617">
    <property type="entry name" value="CBS_pair_CcpN"/>
    <property type="match status" value="1"/>
</dbReference>
<dbReference type="Pfam" id="PF00571">
    <property type="entry name" value="CBS"/>
    <property type="match status" value="2"/>
</dbReference>
<dbReference type="Pfam" id="PF08279">
    <property type="entry name" value="HTH_11"/>
    <property type="match status" value="1"/>
</dbReference>
<evidence type="ECO:0000259" key="3">
    <source>
        <dbReference type="PROSITE" id="PS51371"/>
    </source>
</evidence>
<dbReference type="eggNOG" id="COG0517">
    <property type="taxonomic scope" value="Bacteria"/>
</dbReference>
<dbReference type="STRING" id="1319815.HMPREF0202_01467"/>
<dbReference type="InterPro" id="IPR036388">
    <property type="entry name" value="WH-like_DNA-bd_sf"/>
</dbReference>
<name>U7VC15_9FUSO</name>
<dbReference type="PANTHER" id="PTHR48108">
    <property type="entry name" value="CBS DOMAIN-CONTAINING PROTEIN CBSX2, CHLOROPLASTIC"/>
    <property type="match status" value="1"/>
</dbReference>
<dbReference type="InterPro" id="IPR036390">
    <property type="entry name" value="WH_DNA-bd_sf"/>
</dbReference>
<keyword evidence="1" id="KW-0677">Repeat</keyword>
<dbReference type="InterPro" id="IPR013196">
    <property type="entry name" value="HTH_11"/>
</dbReference>
<protein>
    <recommendedName>
        <fullName evidence="3">CBS domain-containing protein</fullName>
    </recommendedName>
</protein>